<dbReference type="Gene3D" id="3.40.50.720">
    <property type="entry name" value="NAD(P)-binding Rossmann-like Domain"/>
    <property type="match status" value="1"/>
</dbReference>
<keyword evidence="3" id="KW-1185">Reference proteome</keyword>
<evidence type="ECO:0000313" key="3">
    <source>
        <dbReference type="Proteomes" id="UP000267096"/>
    </source>
</evidence>
<feature type="signal peptide" evidence="1">
    <location>
        <begin position="1"/>
        <end position="26"/>
    </location>
</feature>
<name>A0A0M3JHE2_ANISI</name>
<sequence>MHSVLSILSVLLKAPVVPSKAPVVNAFMKQLNALIKLISASSGIIAENDLQLEFFTQLPPAYDHE</sequence>
<dbReference type="Pfam" id="PF07994">
    <property type="entry name" value="NAD_binding_5"/>
    <property type="match status" value="1"/>
</dbReference>
<dbReference type="InterPro" id="IPR002587">
    <property type="entry name" value="Myo-inos-1-P_Synthase"/>
</dbReference>
<feature type="chain" id="PRO_5043120907" evidence="1">
    <location>
        <begin position="27"/>
        <end position="65"/>
    </location>
</feature>
<dbReference type="EMBL" id="UYRR01015490">
    <property type="protein sequence ID" value="VDK27887.1"/>
    <property type="molecule type" value="Genomic_DNA"/>
</dbReference>
<dbReference type="SUPFAM" id="SSF51735">
    <property type="entry name" value="NAD(P)-binding Rossmann-fold domains"/>
    <property type="match status" value="1"/>
</dbReference>
<gene>
    <name evidence="2" type="ORF">ASIM_LOCUS6824</name>
</gene>
<protein>
    <submittedName>
        <fullName evidence="4">Secreted protein</fullName>
    </submittedName>
</protein>
<dbReference type="WBParaSite" id="ASIM_0000705401-mRNA-1">
    <property type="protein sequence ID" value="ASIM_0000705401-mRNA-1"/>
    <property type="gene ID" value="ASIM_0000705401"/>
</dbReference>
<reference evidence="2 3" key="2">
    <citation type="submission" date="2018-11" db="EMBL/GenBank/DDBJ databases">
        <authorList>
            <consortium name="Pathogen Informatics"/>
        </authorList>
    </citation>
    <scope>NUCLEOTIDE SEQUENCE [LARGE SCALE GENOMIC DNA]</scope>
</reference>
<dbReference type="GO" id="GO:0004512">
    <property type="term" value="F:inositol-3-phosphate synthase activity"/>
    <property type="evidence" value="ECO:0007669"/>
    <property type="project" value="InterPro"/>
</dbReference>
<dbReference type="GO" id="GO:0008654">
    <property type="term" value="P:phospholipid biosynthetic process"/>
    <property type="evidence" value="ECO:0007669"/>
    <property type="project" value="InterPro"/>
</dbReference>
<dbReference type="GO" id="GO:0006021">
    <property type="term" value="P:inositol biosynthetic process"/>
    <property type="evidence" value="ECO:0007669"/>
    <property type="project" value="InterPro"/>
</dbReference>
<evidence type="ECO:0000256" key="1">
    <source>
        <dbReference type="SAM" id="SignalP"/>
    </source>
</evidence>
<accession>A0A0M3JHE2</accession>
<evidence type="ECO:0000313" key="4">
    <source>
        <dbReference type="WBParaSite" id="ASIM_0000705401-mRNA-1"/>
    </source>
</evidence>
<organism evidence="4">
    <name type="scientific">Anisakis simplex</name>
    <name type="common">Herring worm</name>
    <dbReference type="NCBI Taxonomy" id="6269"/>
    <lineage>
        <taxon>Eukaryota</taxon>
        <taxon>Metazoa</taxon>
        <taxon>Ecdysozoa</taxon>
        <taxon>Nematoda</taxon>
        <taxon>Chromadorea</taxon>
        <taxon>Rhabditida</taxon>
        <taxon>Spirurina</taxon>
        <taxon>Ascaridomorpha</taxon>
        <taxon>Ascaridoidea</taxon>
        <taxon>Anisakidae</taxon>
        <taxon>Anisakis</taxon>
        <taxon>Anisakis simplex complex</taxon>
    </lineage>
</organism>
<dbReference type="InterPro" id="IPR036291">
    <property type="entry name" value="NAD(P)-bd_dom_sf"/>
</dbReference>
<dbReference type="AlphaFoldDB" id="A0A0M3JHE2"/>
<reference evidence="4" key="1">
    <citation type="submission" date="2017-02" db="UniProtKB">
        <authorList>
            <consortium name="WormBaseParasite"/>
        </authorList>
    </citation>
    <scope>IDENTIFICATION</scope>
</reference>
<proteinExistence type="predicted"/>
<keyword evidence="1" id="KW-0732">Signal</keyword>
<evidence type="ECO:0000313" key="2">
    <source>
        <dbReference type="EMBL" id="VDK27887.1"/>
    </source>
</evidence>
<dbReference type="Proteomes" id="UP000267096">
    <property type="component" value="Unassembled WGS sequence"/>
</dbReference>